<dbReference type="PROSITE" id="PS51910">
    <property type="entry name" value="GH18_2"/>
    <property type="match status" value="1"/>
</dbReference>
<dbReference type="PROSITE" id="PS51164">
    <property type="entry name" value="CBM1_2"/>
    <property type="match status" value="1"/>
</dbReference>
<keyword evidence="3 9" id="KW-0378">Hydrolase</keyword>
<feature type="signal peptide" evidence="6">
    <location>
        <begin position="1"/>
        <end position="21"/>
    </location>
</feature>
<dbReference type="GO" id="GO:0005576">
    <property type="term" value="C:extracellular region"/>
    <property type="evidence" value="ECO:0007669"/>
    <property type="project" value="InterPro"/>
</dbReference>
<dbReference type="OMA" id="CQANGKT"/>
<feature type="compositionally biased region" description="Pro residues" evidence="5">
    <location>
        <begin position="309"/>
        <end position="319"/>
    </location>
</feature>
<dbReference type="InterPro" id="IPR035971">
    <property type="entry name" value="CBD_sf"/>
</dbReference>
<protein>
    <submittedName>
        <fullName evidence="9">Putative glycoside hydrolase family 18 protein</fullName>
    </submittedName>
</protein>
<organism evidence="9 10">
    <name type="scientific">Eutypa lata (strain UCR-EL1)</name>
    <name type="common">Grapevine dieback disease fungus</name>
    <name type="synonym">Eutypa armeniacae</name>
    <dbReference type="NCBI Taxonomy" id="1287681"/>
    <lineage>
        <taxon>Eukaryota</taxon>
        <taxon>Fungi</taxon>
        <taxon>Dikarya</taxon>
        <taxon>Ascomycota</taxon>
        <taxon>Pezizomycotina</taxon>
        <taxon>Sordariomycetes</taxon>
        <taxon>Xylariomycetidae</taxon>
        <taxon>Xylariales</taxon>
        <taxon>Diatrypaceae</taxon>
        <taxon>Eutypa</taxon>
    </lineage>
</organism>
<evidence type="ECO:0000256" key="1">
    <source>
        <dbReference type="ARBA" id="ARBA00022669"/>
    </source>
</evidence>
<dbReference type="InterPro" id="IPR000254">
    <property type="entry name" value="CBD"/>
</dbReference>
<dbReference type="InterPro" id="IPR050542">
    <property type="entry name" value="Glycosyl_Hydrlase18_Chitinase"/>
</dbReference>
<keyword evidence="1" id="KW-0147">Chitin-binding</keyword>
<dbReference type="SMART" id="SM00236">
    <property type="entry name" value="fCBD"/>
    <property type="match status" value="1"/>
</dbReference>
<feature type="region of interest" description="Disordered" evidence="5">
    <location>
        <begin position="300"/>
        <end position="331"/>
    </location>
</feature>
<evidence type="ECO:0000256" key="5">
    <source>
        <dbReference type="SAM" id="MobiDB-lite"/>
    </source>
</evidence>
<keyword evidence="2 6" id="KW-0732">Signal</keyword>
<evidence type="ECO:0000256" key="6">
    <source>
        <dbReference type="SAM" id="SignalP"/>
    </source>
</evidence>
<evidence type="ECO:0000256" key="2">
    <source>
        <dbReference type="ARBA" id="ARBA00022729"/>
    </source>
</evidence>
<keyword evidence="10" id="KW-1185">Reference proteome</keyword>
<evidence type="ECO:0000256" key="4">
    <source>
        <dbReference type="ARBA" id="ARBA00023295"/>
    </source>
</evidence>
<dbReference type="EMBL" id="KB707241">
    <property type="protein sequence ID" value="EMR63295.1"/>
    <property type="molecule type" value="Genomic_DNA"/>
</dbReference>
<feature type="chain" id="PRO_5004085531" evidence="6">
    <location>
        <begin position="22"/>
        <end position="357"/>
    </location>
</feature>
<dbReference type="OrthoDB" id="2425929at2759"/>
<dbReference type="GO" id="GO:0005975">
    <property type="term" value="P:carbohydrate metabolic process"/>
    <property type="evidence" value="ECO:0007669"/>
    <property type="project" value="InterPro"/>
</dbReference>
<dbReference type="Pfam" id="PF00704">
    <property type="entry name" value="Glyco_hydro_18"/>
    <property type="match status" value="1"/>
</dbReference>
<evidence type="ECO:0000259" key="7">
    <source>
        <dbReference type="PROSITE" id="PS51164"/>
    </source>
</evidence>
<dbReference type="AlphaFoldDB" id="M7T9H2"/>
<dbReference type="STRING" id="1287681.M7T9H2"/>
<gene>
    <name evidence="9" type="ORF">UCREL1_9730</name>
</gene>
<feature type="domain" description="CBM1" evidence="7">
    <location>
        <begin position="322"/>
        <end position="357"/>
    </location>
</feature>
<dbReference type="KEGG" id="ela:UCREL1_9730"/>
<name>M7T9H2_EUTLA</name>
<dbReference type="Proteomes" id="UP000012174">
    <property type="component" value="Unassembled WGS sequence"/>
</dbReference>
<dbReference type="PANTHER" id="PTHR45708:SF49">
    <property type="entry name" value="ENDOCHITINASE"/>
    <property type="match status" value="1"/>
</dbReference>
<dbReference type="PANTHER" id="PTHR45708">
    <property type="entry name" value="ENDOCHITINASE"/>
    <property type="match status" value="1"/>
</dbReference>
<dbReference type="InterPro" id="IPR017853">
    <property type="entry name" value="GH"/>
</dbReference>
<evidence type="ECO:0000256" key="3">
    <source>
        <dbReference type="ARBA" id="ARBA00022801"/>
    </source>
</evidence>
<dbReference type="SUPFAM" id="SSF51445">
    <property type="entry name" value="(Trans)glycosidases"/>
    <property type="match status" value="1"/>
</dbReference>
<dbReference type="GO" id="GO:0004568">
    <property type="term" value="F:chitinase activity"/>
    <property type="evidence" value="ECO:0007669"/>
    <property type="project" value="TreeGrafter"/>
</dbReference>
<feature type="domain" description="GH18" evidence="8">
    <location>
        <begin position="29"/>
        <end position="303"/>
    </location>
</feature>
<sequence>MASFKFSLATAATLLTSSALAGFDASSQANVAVYWDAKIDIIPIGFLNGINPLVVNFASATDKCTPIAGTQLFTCPEIEEDIKACQAKGKTILLSLGGATYSQGGFTSVAAAQQAADQVWDLFGTNTAAANRPFGSAVVDGFDYDFEASTQNFAPFANQLRAHMDGSGKTMYFSAAPQCVYPDAAMNDMLSGAVSFDFIMIQFYNNWCGVVNFRPDAAENPYNFNVWDAWAKQTSKNPNVKVLMGVPASAGAGGGYIPAGQLDPVIQFNKQFSSFGGAMMWDMSQLYLNSGFLDAVDASLTTGGTTPSDPSPTTTPGPSPTGTVPHWGQCGGDGYTGPTDCEAPYTCQGTEWWKSCQ</sequence>
<evidence type="ECO:0000313" key="9">
    <source>
        <dbReference type="EMBL" id="EMR63295.1"/>
    </source>
</evidence>
<dbReference type="GO" id="GO:0030248">
    <property type="term" value="F:cellulose binding"/>
    <property type="evidence" value="ECO:0007669"/>
    <property type="project" value="InterPro"/>
</dbReference>
<dbReference type="SUPFAM" id="SSF57180">
    <property type="entry name" value="Cellulose-binding domain"/>
    <property type="match status" value="1"/>
</dbReference>
<dbReference type="HOGENOM" id="CLU_007818_1_1_1"/>
<evidence type="ECO:0000259" key="8">
    <source>
        <dbReference type="PROSITE" id="PS51910"/>
    </source>
</evidence>
<dbReference type="InterPro" id="IPR001223">
    <property type="entry name" value="Glyco_hydro18_cat"/>
</dbReference>
<keyword evidence="4" id="KW-0326">Glycosidase</keyword>
<dbReference type="Pfam" id="PF00734">
    <property type="entry name" value="CBM_1"/>
    <property type="match status" value="1"/>
</dbReference>
<reference evidence="10" key="1">
    <citation type="journal article" date="2013" name="Genome Announc.">
        <title>Draft genome sequence of the grapevine dieback fungus Eutypa lata UCR-EL1.</title>
        <authorList>
            <person name="Blanco-Ulate B."/>
            <person name="Rolshausen P.E."/>
            <person name="Cantu D."/>
        </authorList>
    </citation>
    <scope>NUCLEOTIDE SEQUENCE [LARGE SCALE GENOMIC DNA]</scope>
    <source>
        <strain evidence="10">UCR-EL1</strain>
    </source>
</reference>
<dbReference type="eggNOG" id="KOG4701">
    <property type="taxonomic scope" value="Eukaryota"/>
</dbReference>
<accession>M7T9H2</accession>
<proteinExistence type="predicted"/>
<dbReference type="GO" id="GO:0008061">
    <property type="term" value="F:chitin binding"/>
    <property type="evidence" value="ECO:0007669"/>
    <property type="project" value="UniProtKB-KW"/>
</dbReference>
<evidence type="ECO:0000313" key="10">
    <source>
        <dbReference type="Proteomes" id="UP000012174"/>
    </source>
</evidence>
<dbReference type="Gene3D" id="3.20.20.80">
    <property type="entry name" value="Glycosidases"/>
    <property type="match status" value="1"/>
</dbReference>